<accession>A0A285EL14</accession>
<dbReference type="SUPFAM" id="SSF51735">
    <property type="entry name" value="NAD(P)-binding Rossmann-fold domains"/>
    <property type="match status" value="1"/>
</dbReference>
<dbReference type="Proteomes" id="UP000219514">
    <property type="component" value="Unassembled WGS sequence"/>
</dbReference>
<dbReference type="GO" id="GO:0005737">
    <property type="term" value="C:cytoplasm"/>
    <property type="evidence" value="ECO:0007669"/>
    <property type="project" value="TreeGrafter"/>
</dbReference>
<dbReference type="GO" id="GO:0004029">
    <property type="term" value="F:aldehyde dehydrogenase (NAD+) activity"/>
    <property type="evidence" value="ECO:0007669"/>
    <property type="project" value="TreeGrafter"/>
</dbReference>
<dbReference type="InterPro" id="IPR036291">
    <property type="entry name" value="NAD(P)-bd_dom_sf"/>
</dbReference>
<gene>
    <name evidence="2" type="ORF">SAMN06893097_111207</name>
</gene>
<evidence type="ECO:0000259" key="1">
    <source>
        <dbReference type="Pfam" id="PF13460"/>
    </source>
</evidence>
<reference evidence="2 3" key="1">
    <citation type="submission" date="2017-09" db="EMBL/GenBank/DDBJ databases">
        <authorList>
            <person name="Ehlers B."/>
            <person name="Leendertz F.H."/>
        </authorList>
    </citation>
    <scope>NUCLEOTIDE SEQUENCE [LARGE SCALE GENOMIC DNA]</scope>
    <source>
        <strain evidence="2 3">DSM 46844</strain>
    </source>
</reference>
<name>A0A285EL14_9ACTN</name>
<dbReference type="InterPro" id="IPR016040">
    <property type="entry name" value="NAD(P)-bd_dom"/>
</dbReference>
<sequence>MEVTVLGATGTAGRSALPALSAAGHAVRAHARTDAGAEMVTALGATAVRGDTEALEALRDLITGSDAVIDLRVAIPPASRAPLPWAWREYSRLRGIGAGTLVEAALAARVPRLVHDTVTMVYADGGNGLLDEDSRVLAPGALQANLLAERHLARFTASGGAGVALRFGAFYGPHDEFSRDLIGAARRGRGMVVGAPDAWTSAVHTDDVGPALLVALTAPAGVYNAVDDEPLRRRDVLAVLAEAAGISRVRPLPSWTVRAAVAPVRALARSQRVSAARFRALGWQPTVPSRREGWPRAFREAEERTAAGGR</sequence>
<protein>
    <submittedName>
        <fullName evidence="2">Nucleoside-diphosphate-sugar epimerase</fullName>
    </submittedName>
</protein>
<dbReference type="AlphaFoldDB" id="A0A285EL14"/>
<evidence type="ECO:0000313" key="2">
    <source>
        <dbReference type="EMBL" id="SNX98691.1"/>
    </source>
</evidence>
<dbReference type="Gene3D" id="3.40.50.720">
    <property type="entry name" value="NAD(P)-binding Rossmann-like Domain"/>
    <property type="match status" value="1"/>
</dbReference>
<dbReference type="EMBL" id="OBDO01000011">
    <property type="protein sequence ID" value="SNX98691.1"/>
    <property type="molecule type" value="Genomic_DNA"/>
</dbReference>
<organism evidence="2 3">
    <name type="scientific">Geodermatophilus sabuli</name>
    <dbReference type="NCBI Taxonomy" id="1564158"/>
    <lineage>
        <taxon>Bacteria</taxon>
        <taxon>Bacillati</taxon>
        <taxon>Actinomycetota</taxon>
        <taxon>Actinomycetes</taxon>
        <taxon>Geodermatophilales</taxon>
        <taxon>Geodermatophilaceae</taxon>
        <taxon>Geodermatophilus</taxon>
    </lineage>
</organism>
<dbReference type="OrthoDB" id="9787292at2"/>
<evidence type="ECO:0000313" key="3">
    <source>
        <dbReference type="Proteomes" id="UP000219514"/>
    </source>
</evidence>
<dbReference type="Pfam" id="PF13460">
    <property type="entry name" value="NAD_binding_10"/>
    <property type="match status" value="1"/>
</dbReference>
<dbReference type="InterPro" id="IPR051783">
    <property type="entry name" value="NAD(P)-dependent_oxidoreduct"/>
</dbReference>
<dbReference type="PANTHER" id="PTHR48079:SF6">
    <property type="entry name" value="NAD(P)-BINDING DOMAIN-CONTAINING PROTEIN-RELATED"/>
    <property type="match status" value="1"/>
</dbReference>
<proteinExistence type="predicted"/>
<keyword evidence="3" id="KW-1185">Reference proteome</keyword>
<dbReference type="PANTHER" id="PTHR48079">
    <property type="entry name" value="PROTEIN YEEZ"/>
    <property type="match status" value="1"/>
</dbReference>
<feature type="domain" description="NAD(P)-binding" evidence="1">
    <location>
        <begin position="7"/>
        <end position="154"/>
    </location>
</feature>
<dbReference type="RefSeq" id="WP_097208602.1">
    <property type="nucleotide sequence ID" value="NZ_JACHXB010000002.1"/>
</dbReference>